<protein>
    <submittedName>
        <fullName evidence="2">Uncharacterized protein</fullName>
    </submittedName>
</protein>
<evidence type="ECO:0000256" key="1">
    <source>
        <dbReference type="SAM" id="MobiDB-lite"/>
    </source>
</evidence>
<dbReference type="Proteomes" id="UP000298030">
    <property type="component" value="Unassembled WGS sequence"/>
</dbReference>
<accession>A0A4Y7SIM4</accession>
<feature type="region of interest" description="Disordered" evidence="1">
    <location>
        <begin position="584"/>
        <end position="761"/>
    </location>
</feature>
<proteinExistence type="predicted"/>
<evidence type="ECO:0000313" key="3">
    <source>
        <dbReference type="Proteomes" id="UP000298030"/>
    </source>
</evidence>
<feature type="compositionally biased region" description="Polar residues" evidence="1">
    <location>
        <begin position="673"/>
        <end position="687"/>
    </location>
</feature>
<feature type="region of interest" description="Disordered" evidence="1">
    <location>
        <begin position="536"/>
        <end position="558"/>
    </location>
</feature>
<feature type="compositionally biased region" description="Polar residues" evidence="1">
    <location>
        <begin position="536"/>
        <end position="545"/>
    </location>
</feature>
<feature type="compositionally biased region" description="Acidic residues" evidence="1">
    <location>
        <begin position="451"/>
        <end position="466"/>
    </location>
</feature>
<dbReference type="EMBL" id="QPFP01000108">
    <property type="protein sequence ID" value="TEB21518.1"/>
    <property type="molecule type" value="Genomic_DNA"/>
</dbReference>
<sequence>MHHVIKDLKKDRAKAQARLVNIAASSQGKRLRDDQHGGSGPLLLPEDATALASVLKGQALTLGNIWTVLHSLHAPAYLCGTAPPVGWDWTDHVLRNRDDRNRMLGNVSELFSCAPEPVHQYILRAEDPFKRHFFKTCGNVRATIISRCVTAAATLLIDFRDGIDHSVDDEEQRRGAPLRFQDEAGVSRPLRFGDALFNRGTEGRDQIPAMRRLIGLASDSPTRWADCLYDDGVRGPGKVPFGNQCLLDIASIMIYGQKAPQTRKLVLWSDSQLAPQKDSLETTPSLIANAAGVARYLMSADKEFVNSGVGSVSGIHYAEDIQEYKYFLTKNWEHPQIQVIVQRWNQRLFPHKRIGGDRGQEEDFTEELEAATANLNLDDSADALMDTLHAAPPSQPSDHVPASTQGGVSPSDGILSYIGGGPISSSPPGPAARSTQSRSSRCLGFHVENADYDGEFGSEDDSDDDTSLQRHGVSQPRSVALSLTTQSPDQQHMVNQGQRHVPSVMDQGPVVLPRDQTLNPAVQHVPYPHATGTRQYTAAPPSQHTMPARPTVTHTSPFTTGGGVPYREQNMAYVPYHAQPGTFDRPAYSGYESFQDPNGRPFTPQHPPYPSSTVATHGQPPLGHAHGPPSYPYHTFIHPNGPHAREGLQNQGFPFGSAPSKGPVSALAPIPTPAQTQPSPYPRSTGQPPSPPDSSVVPAATTTNPPPGLVVHLPPVAPLQSDPPNRRTTRSQKASAADAPAPPNRKDATRAGNGRKRGGRT</sequence>
<dbReference type="AlphaFoldDB" id="A0A4Y7SIM4"/>
<feature type="region of interest" description="Disordered" evidence="1">
    <location>
        <begin position="451"/>
        <end position="481"/>
    </location>
</feature>
<reference evidence="2 3" key="1">
    <citation type="journal article" date="2019" name="Nat. Ecol. Evol.">
        <title>Megaphylogeny resolves global patterns of mushroom evolution.</title>
        <authorList>
            <person name="Varga T."/>
            <person name="Krizsan K."/>
            <person name="Foldi C."/>
            <person name="Dima B."/>
            <person name="Sanchez-Garcia M."/>
            <person name="Sanchez-Ramirez S."/>
            <person name="Szollosi G.J."/>
            <person name="Szarkandi J.G."/>
            <person name="Papp V."/>
            <person name="Albert L."/>
            <person name="Andreopoulos W."/>
            <person name="Angelini C."/>
            <person name="Antonin V."/>
            <person name="Barry K.W."/>
            <person name="Bougher N.L."/>
            <person name="Buchanan P."/>
            <person name="Buyck B."/>
            <person name="Bense V."/>
            <person name="Catcheside P."/>
            <person name="Chovatia M."/>
            <person name="Cooper J."/>
            <person name="Damon W."/>
            <person name="Desjardin D."/>
            <person name="Finy P."/>
            <person name="Geml J."/>
            <person name="Haridas S."/>
            <person name="Hughes K."/>
            <person name="Justo A."/>
            <person name="Karasinski D."/>
            <person name="Kautmanova I."/>
            <person name="Kiss B."/>
            <person name="Kocsube S."/>
            <person name="Kotiranta H."/>
            <person name="LaButti K.M."/>
            <person name="Lechner B.E."/>
            <person name="Liimatainen K."/>
            <person name="Lipzen A."/>
            <person name="Lukacs Z."/>
            <person name="Mihaltcheva S."/>
            <person name="Morgado L.N."/>
            <person name="Niskanen T."/>
            <person name="Noordeloos M.E."/>
            <person name="Ohm R.A."/>
            <person name="Ortiz-Santana B."/>
            <person name="Ovrebo C."/>
            <person name="Racz N."/>
            <person name="Riley R."/>
            <person name="Savchenko A."/>
            <person name="Shiryaev A."/>
            <person name="Soop K."/>
            <person name="Spirin V."/>
            <person name="Szebenyi C."/>
            <person name="Tomsovsky M."/>
            <person name="Tulloss R.E."/>
            <person name="Uehling J."/>
            <person name="Grigoriev I.V."/>
            <person name="Vagvolgyi C."/>
            <person name="Papp T."/>
            <person name="Martin F.M."/>
            <person name="Miettinen O."/>
            <person name="Hibbett D.S."/>
            <person name="Nagy L.G."/>
        </authorList>
    </citation>
    <scope>NUCLEOTIDE SEQUENCE [LARGE SCALE GENOMIC DNA]</scope>
    <source>
        <strain evidence="2 3">FP101781</strain>
    </source>
</reference>
<organism evidence="2 3">
    <name type="scientific">Coprinellus micaceus</name>
    <name type="common">Glistening ink-cap mushroom</name>
    <name type="synonym">Coprinus micaceus</name>
    <dbReference type="NCBI Taxonomy" id="71717"/>
    <lineage>
        <taxon>Eukaryota</taxon>
        <taxon>Fungi</taxon>
        <taxon>Dikarya</taxon>
        <taxon>Basidiomycota</taxon>
        <taxon>Agaricomycotina</taxon>
        <taxon>Agaricomycetes</taxon>
        <taxon>Agaricomycetidae</taxon>
        <taxon>Agaricales</taxon>
        <taxon>Agaricineae</taxon>
        <taxon>Psathyrellaceae</taxon>
        <taxon>Coprinellus</taxon>
    </lineage>
</organism>
<feature type="compositionally biased region" description="Low complexity" evidence="1">
    <location>
        <begin position="693"/>
        <end position="714"/>
    </location>
</feature>
<gene>
    <name evidence="2" type="ORF">FA13DRAFT_1799733</name>
</gene>
<comment type="caution">
    <text evidence="2">The sequence shown here is derived from an EMBL/GenBank/DDBJ whole genome shotgun (WGS) entry which is preliminary data.</text>
</comment>
<keyword evidence="3" id="KW-1185">Reference proteome</keyword>
<evidence type="ECO:0000313" key="2">
    <source>
        <dbReference type="EMBL" id="TEB21518.1"/>
    </source>
</evidence>
<name>A0A4Y7SIM4_COPMI</name>
<feature type="region of interest" description="Disordered" evidence="1">
    <location>
        <begin position="388"/>
        <end position="439"/>
    </location>
</feature>